<sequence>MTEDEKKLVQERPKYSLAIWAEQNKLSPEKIEEKIGIALRLAIEGINDGSIDSLDGIGSPLSSKIQAHHGVSLFEMNRNWVETAQYWRCPCCARGKFEISRVGGKRQILAKLVEHHDHMADALKAAFNKAFVVSGTDQPTHTGLALIERMAPAFSAYPSVLVCEDCNNADAAAKKIISNTGRKVDWHSFSIGQICQFITVHKHAPHDVDEFKVLALWDLVRPAYVARMNLVYEVAKAGVLQDYWYERYKGETMPVPTLSNGFKRYNGLELVSGDALIREMERGIVKHASNYSRWRTEMQPIGESPPPNFLAMIKSLPGCALMWEELSDGWECPICSRSKYESVSFGKNKISFHTHSPTKLSSAWTRINKICSGCFNVVTAMKRELEKGCGVKIGSTFDCVTPDELRALLRARSHSPPLVDQKMAKALMYKWVSRPVKSETGSNF</sequence>
<evidence type="ECO:0000313" key="1">
    <source>
        <dbReference type="EMBL" id="AHG43685.1"/>
    </source>
</evidence>
<dbReference type="EMBL" id="CP007014">
    <property type="protein sequence ID" value="AHG43685.1"/>
    <property type="molecule type" value="Genomic_DNA"/>
</dbReference>
<dbReference type="STRING" id="1357279.N018_22415"/>
<dbReference type="AlphaFoldDB" id="W0N2G7"/>
<dbReference type="HOGENOM" id="CLU_595624_0_0_6"/>
<evidence type="ECO:0000313" key="2">
    <source>
        <dbReference type="Proteomes" id="UP000019089"/>
    </source>
</evidence>
<dbReference type="eggNOG" id="ENOG5033PXY">
    <property type="taxonomic scope" value="Bacteria"/>
</dbReference>
<name>W0N2G7_PSESX</name>
<proteinExistence type="predicted"/>
<dbReference type="KEGG" id="psyr:N018_22415"/>
<dbReference type="RefSeq" id="WP_025390736.1">
    <property type="nucleotide sequence ID" value="NZ_CP007014.1"/>
</dbReference>
<organism evidence="1 2">
    <name type="scientific">Pseudomonas syringae CC1557</name>
    <dbReference type="NCBI Taxonomy" id="1357279"/>
    <lineage>
        <taxon>Bacteria</taxon>
        <taxon>Pseudomonadati</taxon>
        <taxon>Pseudomonadota</taxon>
        <taxon>Gammaproteobacteria</taxon>
        <taxon>Pseudomonadales</taxon>
        <taxon>Pseudomonadaceae</taxon>
        <taxon>Pseudomonas</taxon>
        <taxon>Pseudomonas syringae</taxon>
    </lineage>
</organism>
<reference evidence="1 2" key="1">
    <citation type="submission" date="2013-12" db="EMBL/GenBank/DDBJ databases">
        <title>Interactions Between Genome Architecture and Virulence Genes in Pseudomonas syringae, strain CC1557 as a model.</title>
        <authorList>
            <person name="Baltrus D."/>
            <person name="Hockett K."/>
            <person name="Karlsrud E."/>
            <person name="Dougherty K."/>
            <person name="Nishimura M."/>
        </authorList>
    </citation>
    <scope>NUCLEOTIDE SEQUENCE [LARGE SCALE GENOMIC DNA]</scope>
    <source>
        <strain evidence="1 2">CC1557</strain>
    </source>
</reference>
<gene>
    <name evidence="1" type="ORF">N018_22415</name>
</gene>
<protein>
    <submittedName>
        <fullName evidence="1">Uncharacterized protein</fullName>
    </submittedName>
</protein>
<accession>W0N2G7</accession>
<dbReference type="Proteomes" id="UP000019089">
    <property type="component" value="Chromosome"/>
</dbReference>